<organism evidence="1 2">
    <name type="scientific">Vermiconidia calcicola</name>
    <dbReference type="NCBI Taxonomy" id="1690605"/>
    <lineage>
        <taxon>Eukaryota</taxon>
        <taxon>Fungi</taxon>
        <taxon>Dikarya</taxon>
        <taxon>Ascomycota</taxon>
        <taxon>Pezizomycotina</taxon>
        <taxon>Dothideomycetes</taxon>
        <taxon>Dothideomycetidae</taxon>
        <taxon>Mycosphaerellales</taxon>
        <taxon>Extremaceae</taxon>
        <taxon>Vermiconidia</taxon>
    </lineage>
</organism>
<accession>A0ACC3N2F5</accession>
<evidence type="ECO:0000313" key="1">
    <source>
        <dbReference type="EMBL" id="KAK3708769.1"/>
    </source>
</evidence>
<proteinExistence type="predicted"/>
<reference evidence="1" key="1">
    <citation type="submission" date="2023-07" db="EMBL/GenBank/DDBJ databases">
        <title>Black Yeasts Isolated from many extreme environments.</title>
        <authorList>
            <person name="Coleine C."/>
            <person name="Stajich J.E."/>
            <person name="Selbmann L."/>
        </authorList>
    </citation>
    <scope>NUCLEOTIDE SEQUENCE</scope>
    <source>
        <strain evidence="1">CCFEE 5714</strain>
    </source>
</reference>
<comment type="caution">
    <text evidence="1">The sequence shown here is derived from an EMBL/GenBank/DDBJ whole genome shotgun (WGS) entry which is preliminary data.</text>
</comment>
<dbReference type="EMBL" id="JAUTXU010000098">
    <property type="protein sequence ID" value="KAK3708769.1"/>
    <property type="molecule type" value="Genomic_DNA"/>
</dbReference>
<keyword evidence="2" id="KW-1185">Reference proteome</keyword>
<protein>
    <submittedName>
        <fullName evidence="1">Uncharacterized protein</fullName>
    </submittedName>
</protein>
<sequence>MSSLTRPLTTRAIHLRITPRPSNLGESREILRLLSAFGEIEYFKSLRYDVLSAPNAALVIYKDEAAALECLKRSPVRFRMGRVSGRKEEVEKKMDEGEVASGAGAGKPNVEEKEVRRGPVGAPFGLGASTTFTQTQQARSMSTQQHQFAPSRPTQTDNRTPLSSPNPFPLPAQPSSPASSDESQRIFQITTHPSSRHFRDHVNVNHYHGPFAIDTKQFGQADLAKKVPTLGLSCMDWRAVEKPWHVIKVEKERESSGFKRRRRLGEVWEEGMREREEDEGVGVGVGKEKGGQGGAKEEEFGLFGKGWRG</sequence>
<evidence type="ECO:0000313" key="2">
    <source>
        <dbReference type="Proteomes" id="UP001281147"/>
    </source>
</evidence>
<gene>
    <name evidence="1" type="ORF">LTR37_011290</name>
</gene>
<dbReference type="Proteomes" id="UP001281147">
    <property type="component" value="Unassembled WGS sequence"/>
</dbReference>
<name>A0ACC3N2F5_9PEZI</name>